<name>A0A4C1SPD8_EUMVA</name>
<dbReference type="Proteomes" id="UP000299102">
    <property type="component" value="Unassembled WGS sequence"/>
</dbReference>
<keyword evidence="2" id="KW-1185">Reference proteome</keyword>
<gene>
    <name evidence="1" type="ORF">EVAR_74763_1</name>
</gene>
<organism evidence="1 2">
    <name type="scientific">Eumeta variegata</name>
    <name type="common">Bagworm moth</name>
    <name type="synonym">Eumeta japonica</name>
    <dbReference type="NCBI Taxonomy" id="151549"/>
    <lineage>
        <taxon>Eukaryota</taxon>
        <taxon>Metazoa</taxon>
        <taxon>Ecdysozoa</taxon>
        <taxon>Arthropoda</taxon>
        <taxon>Hexapoda</taxon>
        <taxon>Insecta</taxon>
        <taxon>Pterygota</taxon>
        <taxon>Neoptera</taxon>
        <taxon>Endopterygota</taxon>
        <taxon>Lepidoptera</taxon>
        <taxon>Glossata</taxon>
        <taxon>Ditrysia</taxon>
        <taxon>Tineoidea</taxon>
        <taxon>Psychidae</taxon>
        <taxon>Oiketicinae</taxon>
        <taxon>Eumeta</taxon>
    </lineage>
</organism>
<sequence>MQQYFVRVWYFTSGAGTFSSLIIRVGHGMALPVPHTKTVTCATKKEMASRQYTVSVNNKDFQFHAAAARGRPLARPRPWVAPKIDARRLLLAAAPE</sequence>
<dbReference type="AlphaFoldDB" id="A0A4C1SPD8"/>
<evidence type="ECO:0000313" key="2">
    <source>
        <dbReference type="Proteomes" id="UP000299102"/>
    </source>
</evidence>
<proteinExistence type="predicted"/>
<comment type="caution">
    <text evidence="1">The sequence shown here is derived from an EMBL/GenBank/DDBJ whole genome shotgun (WGS) entry which is preliminary data.</text>
</comment>
<protein>
    <submittedName>
        <fullName evidence="1">Uncharacterized protein</fullName>
    </submittedName>
</protein>
<dbReference type="EMBL" id="BGZK01000012">
    <property type="protein sequence ID" value="GBP03982.1"/>
    <property type="molecule type" value="Genomic_DNA"/>
</dbReference>
<reference evidence="1 2" key="1">
    <citation type="journal article" date="2019" name="Commun. Biol.">
        <title>The bagworm genome reveals a unique fibroin gene that provides high tensile strength.</title>
        <authorList>
            <person name="Kono N."/>
            <person name="Nakamura H."/>
            <person name="Ohtoshi R."/>
            <person name="Tomita M."/>
            <person name="Numata K."/>
            <person name="Arakawa K."/>
        </authorList>
    </citation>
    <scope>NUCLEOTIDE SEQUENCE [LARGE SCALE GENOMIC DNA]</scope>
</reference>
<accession>A0A4C1SPD8</accession>
<evidence type="ECO:0000313" key="1">
    <source>
        <dbReference type="EMBL" id="GBP03982.1"/>
    </source>
</evidence>